<accession>A0ABU3B7N9</accession>
<dbReference type="Proteomes" id="UP001259982">
    <property type="component" value="Unassembled WGS sequence"/>
</dbReference>
<name>A0ABU3B7N9_9GAMM</name>
<evidence type="ECO:0000313" key="2">
    <source>
        <dbReference type="Proteomes" id="UP001259982"/>
    </source>
</evidence>
<proteinExistence type="predicted"/>
<evidence type="ECO:0000313" key="1">
    <source>
        <dbReference type="EMBL" id="MDT0618474.1"/>
    </source>
</evidence>
<dbReference type="RefSeq" id="WP_311658594.1">
    <property type="nucleotide sequence ID" value="NZ_JAVRHY010000006.1"/>
</dbReference>
<reference evidence="1 2" key="1">
    <citation type="submission" date="2023-09" db="EMBL/GenBank/DDBJ databases">
        <authorList>
            <person name="Rey-Velasco X."/>
        </authorList>
    </citation>
    <scope>NUCLEOTIDE SEQUENCE [LARGE SCALE GENOMIC DNA]</scope>
    <source>
        <strain evidence="1 2">P385</strain>
    </source>
</reference>
<sequence>MSETFRLNIECDDEFMSMPGQVEVTLNHEAKDIIRKAARAIKEDGASEVRYAFSAGWPEDDDEPGDATIHRVECVELVIEGSVASKAVRQVRVTGLDKYSPARVWSEALPRDVIEQVVNEGNGAGS</sequence>
<keyword evidence="2" id="KW-1185">Reference proteome</keyword>
<protein>
    <submittedName>
        <fullName evidence="1">Uncharacterized protein</fullName>
    </submittedName>
</protein>
<dbReference type="EMBL" id="JAVRHY010000006">
    <property type="protein sequence ID" value="MDT0618474.1"/>
    <property type="molecule type" value="Genomic_DNA"/>
</dbReference>
<gene>
    <name evidence="1" type="ORF">RM531_08290</name>
</gene>
<comment type="caution">
    <text evidence="1">The sequence shown here is derived from an EMBL/GenBank/DDBJ whole genome shotgun (WGS) entry which is preliminary data.</text>
</comment>
<organism evidence="1 2">
    <name type="scientific">Spectribacter acetivorans</name>
    <dbReference type="NCBI Taxonomy" id="3075603"/>
    <lineage>
        <taxon>Bacteria</taxon>
        <taxon>Pseudomonadati</taxon>
        <taxon>Pseudomonadota</taxon>
        <taxon>Gammaproteobacteria</taxon>
        <taxon>Salinisphaerales</taxon>
        <taxon>Salinisphaeraceae</taxon>
        <taxon>Spectribacter</taxon>
    </lineage>
</organism>